<sequence length="132" mass="13655">MCCLKSGCPAILLSILGGVGAALLYYFDFLTLTVAAPYVVPIALVLIVIAATAAIASAACSVMCLRAAVCRYGLCLLYGAVVLLTVALLSFLLTNVPLLPFVLIGAIAAIFSVIMLLSLITAIVRCICPRCS</sequence>
<dbReference type="KEGG" id="rch:RUM_00250"/>
<dbReference type="AlphaFoldDB" id="D4L9K9"/>
<accession>D4L9K9</accession>
<evidence type="ECO:0000256" key="1">
    <source>
        <dbReference type="SAM" id="Phobius"/>
    </source>
</evidence>
<keyword evidence="3" id="KW-1185">Reference proteome</keyword>
<evidence type="ECO:0000313" key="2">
    <source>
        <dbReference type="EMBL" id="CBL16304.1"/>
    </source>
</evidence>
<dbReference type="BioCyc" id="RCHA213810:RUM_RS00095-MONOMER"/>
<dbReference type="HOGENOM" id="CLU_1915578_0_0_9"/>
<evidence type="ECO:0000313" key="3">
    <source>
        <dbReference type="Proteomes" id="UP000007054"/>
    </source>
</evidence>
<feature type="transmembrane region" description="Helical" evidence="1">
    <location>
        <begin position="99"/>
        <end position="124"/>
    </location>
</feature>
<keyword evidence="1" id="KW-0472">Membrane</keyword>
<feature type="transmembrane region" description="Helical" evidence="1">
    <location>
        <begin position="39"/>
        <end position="65"/>
    </location>
</feature>
<dbReference type="PATRIC" id="fig|213810.4.peg.127"/>
<gene>
    <name evidence="2" type="ordered locus">RUM_00250</name>
</gene>
<organism evidence="2 3">
    <name type="scientific">Ruminococcus champanellensis (strain DSM 18848 / JCM 17042 / KCTC 15320 / 18P13)</name>
    <dbReference type="NCBI Taxonomy" id="213810"/>
    <lineage>
        <taxon>Bacteria</taxon>
        <taxon>Bacillati</taxon>
        <taxon>Bacillota</taxon>
        <taxon>Clostridia</taxon>
        <taxon>Eubacteriales</taxon>
        <taxon>Oscillospiraceae</taxon>
        <taxon>Ruminococcus</taxon>
    </lineage>
</organism>
<dbReference type="GeneID" id="83154884"/>
<name>D4L9K9_RUMC1</name>
<reference evidence="2" key="2">
    <citation type="submission" date="2010-03" db="EMBL/GenBank/DDBJ databases">
        <authorList>
            <person name="Pajon A."/>
        </authorList>
    </citation>
    <scope>NUCLEOTIDE SEQUENCE</scope>
    <source>
        <strain evidence="2">Type strain: 18P13</strain>
    </source>
</reference>
<keyword evidence="1" id="KW-1133">Transmembrane helix</keyword>
<reference evidence="2" key="1">
    <citation type="submission" date="2010-03" db="EMBL/GenBank/DDBJ databases">
        <title>The genome sequence of Ruminococcus sp. 18P13.</title>
        <authorList>
            <consortium name="metaHIT consortium -- http://www.metahit.eu/"/>
            <person name="Pajon A."/>
            <person name="Turner K."/>
            <person name="Parkhill J."/>
            <person name="Bernalier A."/>
        </authorList>
    </citation>
    <scope>NUCLEOTIDE SEQUENCE [LARGE SCALE GENOMIC DNA]</scope>
    <source>
        <strain evidence="2">Type strain: 18P13</strain>
    </source>
</reference>
<proteinExistence type="predicted"/>
<dbReference type="EMBL" id="FP929052">
    <property type="protein sequence ID" value="CBL16304.1"/>
    <property type="molecule type" value="Genomic_DNA"/>
</dbReference>
<protein>
    <submittedName>
        <fullName evidence="2">Uncharacterized protein</fullName>
    </submittedName>
</protein>
<dbReference type="Proteomes" id="UP000007054">
    <property type="component" value="Chromosome"/>
</dbReference>
<feature type="transmembrane region" description="Helical" evidence="1">
    <location>
        <begin position="7"/>
        <end position="27"/>
    </location>
</feature>
<feature type="transmembrane region" description="Helical" evidence="1">
    <location>
        <begin position="72"/>
        <end position="93"/>
    </location>
</feature>
<keyword evidence="1" id="KW-0812">Transmembrane</keyword>
<dbReference type="RefSeq" id="WP_015557212.1">
    <property type="nucleotide sequence ID" value="NC_021039.1"/>
</dbReference>